<comment type="similarity">
    <text evidence="7">Belongs to the fluoride channel Fluc/FEX (TC 1.A.43) family.</text>
</comment>
<feature type="transmembrane region" description="Helical" evidence="9">
    <location>
        <begin position="237"/>
        <end position="257"/>
    </location>
</feature>
<evidence type="ECO:0000256" key="7">
    <source>
        <dbReference type="ARBA" id="ARBA00035120"/>
    </source>
</evidence>
<reference evidence="10" key="1">
    <citation type="journal article" date="2020" name="Stud. Mycol.">
        <title>101 Dothideomycetes genomes: a test case for predicting lifestyles and emergence of pathogens.</title>
        <authorList>
            <person name="Haridas S."/>
            <person name="Albert R."/>
            <person name="Binder M."/>
            <person name="Bloem J."/>
            <person name="Labutti K."/>
            <person name="Salamov A."/>
            <person name="Andreopoulos B."/>
            <person name="Baker S."/>
            <person name="Barry K."/>
            <person name="Bills G."/>
            <person name="Bluhm B."/>
            <person name="Cannon C."/>
            <person name="Castanera R."/>
            <person name="Culley D."/>
            <person name="Daum C."/>
            <person name="Ezra D."/>
            <person name="Gonzalez J."/>
            <person name="Henrissat B."/>
            <person name="Kuo A."/>
            <person name="Liang C."/>
            <person name="Lipzen A."/>
            <person name="Lutzoni F."/>
            <person name="Magnuson J."/>
            <person name="Mondo S."/>
            <person name="Nolan M."/>
            <person name="Ohm R."/>
            <person name="Pangilinan J."/>
            <person name="Park H.-J."/>
            <person name="Ramirez L."/>
            <person name="Alfaro M."/>
            <person name="Sun H."/>
            <person name="Tritt A."/>
            <person name="Yoshinaga Y."/>
            <person name="Zwiers L.-H."/>
            <person name="Turgeon B."/>
            <person name="Goodwin S."/>
            <person name="Spatafora J."/>
            <person name="Crous P."/>
            <person name="Grigoriev I."/>
        </authorList>
    </citation>
    <scope>NUCLEOTIDE SEQUENCE</scope>
    <source>
        <strain evidence="10">CBS 480.64</strain>
    </source>
</reference>
<keyword evidence="11" id="KW-1185">Reference proteome</keyword>
<proteinExistence type="inferred from homology"/>
<dbReference type="InterPro" id="IPR003691">
    <property type="entry name" value="FluC"/>
</dbReference>
<comment type="function">
    <text evidence="1">Fluoride channel required for the rapid expulsion of cytoplasmic fluoride.</text>
</comment>
<gene>
    <name evidence="10" type="ORF">K470DRAFT_297284</name>
</gene>
<evidence type="ECO:0000256" key="1">
    <source>
        <dbReference type="ARBA" id="ARBA00002598"/>
    </source>
</evidence>
<evidence type="ECO:0000256" key="4">
    <source>
        <dbReference type="ARBA" id="ARBA00022692"/>
    </source>
</evidence>
<feature type="transmembrane region" description="Helical" evidence="9">
    <location>
        <begin position="304"/>
        <end position="327"/>
    </location>
</feature>
<name>A0A6A7BRK6_9PEZI</name>
<keyword evidence="3" id="KW-1003">Cell membrane</keyword>
<organism evidence="10 11">
    <name type="scientific">Piedraia hortae CBS 480.64</name>
    <dbReference type="NCBI Taxonomy" id="1314780"/>
    <lineage>
        <taxon>Eukaryota</taxon>
        <taxon>Fungi</taxon>
        <taxon>Dikarya</taxon>
        <taxon>Ascomycota</taxon>
        <taxon>Pezizomycotina</taxon>
        <taxon>Dothideomycetes</taxon>
        <taxon>Dothideomycetidae</taxon>
        <taxon>Capnodiales</taxon>
        <taxon>Piedraiaceae</taxon>
        <taxon>Piedraia</taxon>
    </lineage>
</organism>
<dbReference type="PANTHER" id="PTHR28259">
    <property type="entry name" value="FLUORIDE EXPORT PROTEIN 1-RELATED"/>
    <property type="match status" value="1"/>
</dbReference>
<evidence type="ECO:0000256" key="3">
    <source>
        <dbReference type="ARBA" id="ARBA00022475"/>
    </source>
</evidence>
<dbReference type="GO" id="GO:1903425">
    <property type="term" value="F:fluoride transmembrane transporter activity"/>
    <property type="evidence" value="ECO:0007669"/>
    <property type="project" value="TreeGrafter"/>
</dbReference>
<evidence type="ECO:0000256" key="8">
    <source>
        <dbReference type="ARBA" id="ARBA00035585"/>
    </source>
</evidence>
<evidence type="ECO:0000256" key="2">
    <source>
        <dbReference type="ARBA" id="ARBA00004651"/>
    </source>
</evidence>
<evidence type="ECO:0000313" key="10">
    <source>
        <dbReference type="EMBL" id="KAF2857138.1"/>
    </source>
</evidence>
<comment type="catalytic activity">
    <reaction evidence="8">
        <text>fluoride(in) = fluoride(out)</text>
        <dbReference type="Rhea" id="RHEA:76159"/>
        <dbReference type="ChEBI" id="CHEBI:17051"/>
    </reaction>
    <physiologicalReaction direction="left-to-right" evidence="8">
        <dbReference type="Rhea" id="RHEA:76160"/>
    </physiologicalReaction>
</comment>
<feature type="transmembrane region" description="Helical" evidence="9">
    <location>
        <begin position="180"/>
        <end position="202"/>
    </location>
</feature>
<dbReference type="PANTHER" id="PTHR28259:SF1">
    <property type="entry name" value="FLUORIDE EXPORT PROTEIN 1-RELATED"/>
    <property type="match status" value="1"/>
</dbReference>
<evidence type="ECO:0008006" key="12">
    <source>
        <dbReference type="Google" id="ProtNLM"/>
    </source>
</evidence>
<feature type="transmembrane region" description="Helical" evidence="9">
    <location>
        <begin position="208"/>
        <end position="225"/>
    </location>
</feature>
<feature type="transmembrane region" description="Helical" evidence="9">
    <location>
        <begin position="12"/>
        <end position="32"/>
    </location>
</feature>
<feature type="transmembrane region" description="Helical" evidence="9">
    <location>
        <begin position="135"/>
        <end position="159"/>
    </location>
</feature>
<keyword evidence="6 9" id="KW-0472">Membrane</keyword>
<dbReference type="OrthoDB" id="409792at2759"/>
<dbReference type="GO" id="GO:0005886">
    <property type="term" value="C:plasma membrane"/>
    <property type="evidence" value="ECO:0007669"/>
    <property type="project" value="UniProtKB-SubCell"/>
</dbReference>
<dbReference type="EMBL" id="MU006063">
    <property type="protein sequence ID" value="KAF2857138.1"/>
    <property type="molecule type" value="Genomic_DNA"/>
</dbReference>
<accession>A0A6A7BRK6</accession>
<evidence type="ECO:0000256" key="6">
    <source>
        <dbReference type="ARBA" id="ARBA00023136"/>
    </source>
</evidence>
<feature type="transmembrane region" description="Helical" evidence="9">
    <location>
        <begin position="94"/>
        <end position="115"/>
    </location>
</feature>
<evidence type="ECO:0000256" key="9">
    <source>
        <dbReference type="SAM" id="Phobius"/>
    </source>
</evidence>
<dbReference type="AlphaFoldDB" id="A0A6A7BRK6"/>
<evidence type="ECO:0000313" key="11">
    <source>
        <dbReference type="Proteomes" id="UP000799421"/>
    </source>
</evidence>
<comment type="subcellular location">
    <subcellularLocation>
        <location evidence="2">Cell membrane</location>
        <topology evidence="2">Multi-pass membrane protein</topology>
    </subcellularLocation>
</comment>
<protein>
    <recommendedName>
        <fullName evidence="12">CrcB-like protein</fullName>
    </recommendedName>
</protein>
<keyword evidence="4 9" id="KW-0812">Transmembrane</keyword>
<sequence length="341" mass="36848">MKTLPPELISHLNSITHLIPSSILGVFIRLSLSKVPRNDFVASPTILWANITGCALMGFLKEDTNLLFHTHWQRAQDGPNESIRNENFTISKKFSTLYTALAVGLCGSLTTFSGLCKEVLLTLFPAAHASGGSKAASFLAAAWVHIGMPFIGFVFGIHVARFLNTTTLRARRPLGGLGELLLATISWASWLAILLLTIFLRTTFSRRWLFPLLFAPVGCMMRFYLSKYLNGKAPEKFVFAGTFASNAIGTIVLAITFDLQSSRVGRDVLTCEALQGLQDGFCGALTTVSSLVGELYGLKFGRTWWYGSITFGMGLGVVVAVIGGLGWSAGLMDFSCSVGGG</sequence>
<keyword evidence="5 9" id="KW-1133">Transmembrane helix</keyword>
<dbReference type="Pfam" id="PF02537">
    <property type="entry name" value="CRCB"/>
    <property type="match status" value="2"/>
</dbReference>
<dbReference type="Proteomes" id="UP000799421">
    <property type="component" value="Unassembled WGS sequence"/>
</dbReference>
<evidence type="ECO:0000256" key="5">
    <source>
        <dbReference type="ARBA" id="ARBA00022989"/>
    </source>
</evidence>